<evidence type="ECO:0008006" key="2">
    <source>
        <dbReference type="Google" id="ProtNLM"/>
    </source>
</evidence>
<feature type="non-terminal residue" evidence="1">
    <location>
        <position position="1"/>
    </location>
</feature>
<protein>
    <recommendedName>
        <fullName evidence="2">DNA binding HTH domain-containing protein</fullName>
    </recommendedName>
</protein>
<name>A0A0F8XTT6_9ZZZZ</name>
<dbReference type="EMBL" id="LAZR01057218">
    <property type="protein sequence ID" value="KKK72522.1"/>
    <property type="molecule type" value="Genomic_DNA"/>
</dbReference>
<reference evidence="1" key="1">
    <citation type="journal article" date="2015" name="Nature">
        <title>Complex archaea that bridge the gap between prokaryotes and eukaryotes.</title>
        <authorList>
            <person name="Spang A."/>
            <person name="Saw J.H."/>
            <person name="Jorgensen S.L."/>
            <person name="Zaremba-Niedzwiedzka K."/>
            <person name="Martijn J."/>
            <person name="Lind A.E."/>
            <person name="van Eijk R."/>
            <person name="Schleper C."/>
            <person name="Guy L."/>
            <person name="Ettema T.J."/>
        </authorList>
    </citation>
    <scope>NUCLEOTIDE SEQUENCE</scope>
</reference>
<evidence type="ECO:0000313" key="1">
    <source>
        <dbReference type="EMBL" id="KKK72522.1"/>
    </source>
</evidence>
<proteinExistence type="predicted"/>
<gene>
    <name evidence="1" type="ORF">LCGC14_2903060</name>
</gene>
<dbReference type="AlphaFoldDB" id="A0A0F8XTT6"/>
<accession>A0A0F8XTT6</accession>
<comment type="caution">
    <text evidence="1">The sequence shown here is derived from an EMBL/GenBank/DDBJ whole genome shotgun (WGS) entry which is preliminary data.</text>
</comment>
<organism evidence="1">
    <name type="scientific">marine sediment metagenome</name>
    <dbReference type="NCBI Taxonomy" id="412755"/>
    <lineage>
        <taxon>unclassified sequences</taxon>
        <taxon>metagenomes</taxon>
        <taxon>ecological metagenomes</taxon>
    </lineage>
</organism>
<sequence>DVARMMAGMSIREGARLLNVKPTRLWRFLRTNGYQPVQTTTWRRS</sequence>